<feature type="region of interest" description="Disordered" evidence="1">
    <location>
        <begin position="84"/>
        <end position="111"/>
    </location>
</feature>
<evidence type="ECO:0000313" key="3">
    <source>
        <dbReference type="Proteomes" id="UP001201812"/>
    </source>
</evidence>
<accession>A0AAD4QXU9</accession>
<evidence type="ECO:0000256" key="1">
    <source>
        <dbReference type="SAM" id="MobiDB-lite"/>
    </source>
</evidence>
<feature type="compositionally biased region" description="Low complexity" evidence="1">
    <location>
        <begin position="100"/>
        <end position="111"/>
    </location>
</feature>
<dbReference type="Proteomes" id="UP001201812">
    <property type="component" value="Unassembled WGS sequence"/>
</dbReference>
<protein>
    <submittedName>
        <fullName evidence="2">Uncharacterized protein</fullName>
    </submittedName>
</protein>
<evidence type="ECO:0000313" key="2">
    <source>
        <dbReference type="EMBL" id="KAI1702736.1"/>
    </source>
</evidence>
<sequence length="202" mass="21832">MSYSNIYNRLQHLQAAAIQQLSLASPSSQLPVSLMSPCTDYSCGTTPVLDFMSGGIGNPLALTMSVPSLNLPVVSQQNQMAQLSQLQSAQPSTPANEPDSSSIFSSAASAESQRDRAHLTLNFDGAMRRNTNVMRNMAAADSTVSPMALPRDLIDTILATTPDSQKYLVQFNPIVQLIVQFNPIVQFVVQLNPEKLLCPAIH</sequence>
<dbReference type="EMBL" id="JAKKPZ010000094">
    <property type="protein sequence ID" value="KAI1702736.1"/>
    <property type="molecule type" value="Genomic_DNA"/>
</dbReference>
<gene>
    <name evidence="2" type="ORF">DdX_15309</name>
</gene>
<comment type="caution">
    <text evidence="2">The sequence shown here is derived from an EMBL/GenBank/DDBJ whole genome shotgun (WGS) entry which is preliminary data.</text>
</comment>
<proteinExistence type="predicted"/>
<name>A0AAD4QXU9_9BILA</name>
<dbReference type="AlphaFoldDB" id="A0AAD4QXU9"/>
<organism evidence="2 3">
    <name type="scientific">Ditylenchus destructor</name>
    <dbReference type="NCBI Taxonomy" id="166010"/>
    <lineage>
        <taxon>Eukaryota</taxon>
        <taxon>Metazoa</taxon>
        <taxon>Ecdysozoa</taxon>
        <taxon>Nematoda</taxon>
        <taxon>Chromadorea</taxon>
        <taxon>Rhabditida</taxon>
        <taxon>Tylenchina</taxon>
        <taxon>Tylenchomorpha</taxon>
        <taxon>Sphaerularioidea</taxon>
        <taxon>Anguinidae</taxon>
        <taxon>Anguininae</taxon>
        <taxon>Ditylenchus</taxon>
    </lineage>
</organism>
<keyword evidence="3" id="KW-1185">Reference proteome</keyword>
<reference evidence="2" key="1">
    <citation type="submission" date="2022-01" db="EMBL/GenBank/DDBJ databases">
        <title>Genome Sequence Resource for Two Populations of Ditylenchus destructor, the Migratory Endoparasitic Phytonematode.</title>
        <authorList>
            <person name="Zhang H."/>
            <person name="Lin R."/>
            <person name="Xie B."/>
        </authorList>
    </citation>
    <scope>NUCLEOTIDE SEQUENCE</scope>
    <source>
        <strain evidence="2">BazhouSP</strain>
    </source>
</reference>